<evidence type="ECO:0000313" key="4">
    <source>
        <dbReference type="EMBL" id="RVU47210.1"/>
    </source>
</evidence>
<dbReference type="RefSeq" id="WP_128227677.1">
    <property type="nucleotide sequence ID" value="NZ_SACR01000002.1"/>
</dbReference>
<evidence type="ECO:0008006" key="6">
    <source>
        <dbReference type="Google" id="ProtNLM"/>
    </source>
</evidence>
<dbReference type="Pfam" id="PF13203">
    <property type="entry name" value="DUF2201_N"/>
    <property type="match status" value="1"/>
</dbReference>
<comment type="caution">
    <text evidence="4">The sequence shown here is derived from an EMBL/GenBank/DDBJ whole genome shotgun (WGS) entry which is preliminary data.</text>
</comment>
<name>A0A437RKA1_9BURK</name>
<organism evidence="4 5">
    <name type="scientific">Rubrivivax rivuli</name>
    <dbReference type="NCBI Taxonomy" id="1862385"/>
    <lineage>
        <taxon>Bacteria</taxon>
        <taxon>Pseudomonadati</taxon>
        <taxon>Pseudomonadota</taxon>
        <taxon>Betaproteobacteria</taxon>
        <taxon>Burkholderiales</taxon>
        <taxon>Sphaerotilaceae</taxon>
        <taxon>Rubrivivax</taxon>
    </lineage>
</organism>
<protein>
    <recommendedName>
        <fullName evidence="6">Metal-dependent peptidase</fullName>
    </recommendedName>
</protein>
<dbReference type="PANTHER" id="PTHR38730">
    <property type="entry name" value="SLL7028 PROTEIN"/>
    <property type="match status" value="1"/>
</dbReference>
<dbReference type="EMBL" id="SACR01000002">
    <property type="protein sequence ID" value="RVU47210.1"/>
    <property type="molecule type" value="Genomic_DNA"/>
</dbReference>
<feature type="domain" description="Putative metallopeptidase" evidence="3">
    <location>
        <begin position="3"/>
        <end position="313"/>
    </location>
</feature>
<evidence type="ECO:0000259" key="3">
    <source>
        <dbReference type="Pfam" id="PF13203"/>
    </source>
</evidence>
<dbReference type="Proteomes" id="UP000285575">
    <property type="component" value="Unassembled WGS sequence"/>
</dbReference>
<dbReference type="InterPro" id="IPR036465">
    <property type="entry name" value="vWFA_dom_sf"/>
</dbReference>
<dbReference type="OrthoDB" id="9761650at2"/>
<keyword evidence="5" id="KW-1185">Reference proteome</keyword>
<dbReference type="PANTHER" id="PTHR38730:SF1">
    <property type="entry name" value="SLL7028 PROTEIN"/>
    <property type="match status" value="1"/>
</dbReference>
<sequence length="445" mass="48475">MDHRGTRAVQRMVEYAPSTGGLALWVRHHDAGARDDTGPEAPPPVTTDGLTLRYGPGFAALPLAQQTGWVAHEVLHIALRHPQRFLALQAVLGDVDLTLFNTCADAVVNSALSHLAWLQLPEDGVTLDKLLEATLALAQPVEKSLLEWDVERLYRALDDRRPAGGGGNSRDPDAQAHQGGREGEGRSPQASRQAPREDGPRAARARALGAATARDLRPSAAVREAPEAEAEAAREWGERLLRAHAGDGEFSMLRTLLADLPRTRTPWQQVLRTQLARALTPKLGVAWSRPARSYIANQGRNAAGHRLPWEPGFSLSRRVPRLVVVVDVSGSIEEPVLRRFASEIDAITRRLEAGLTLVVGDDRVRAVTHCEPGRSQLAELVFEGGGGTDFTPMLEEADRHRPDIGVVLTDLEGPANYRPRWPVIWAVQAQHAAALPPFGKLLVLD</sequence>
<feature type="region of interest" description="Disordered" evidence="1">
    <location>
        <begin position="159"/>
        <end position="229"/>
    </location>
</feature>
<accession>A0A437RKA1</accession>
<dbReference type="InterPro" id="IPR018698">
    <property type="entry name" value="VWA-like_dom"/>
</dbReference>
<evidence type="ECO:0000256" key="1">
    <source>
        <dbReference type="SAM" id="MobiDB-lite"/>
    </source>
</evidence>
<feature type="compositionally biased region" description="Basic and acidic residues" evidence="1">
    <location>
        <begin position="170"/>
        <end position="185"/>
    </location>
</feature>
<dbReference type="SUPFAM" id="SSF53300">
    <property type="entry name" value="vWA-like"/>
    <property type="match status" value="1"/>
</dbReference>
<dbReference type="InterPro" id="IPR025154">
    <property type="entry name" value="Put_metallopeptidase_dom"/>
</dbReference>
<dbReference type="Pfam" id="PF09967">
    <property type="entry name" value="DUF2201"/>
    <property type="match status" value="1"/>
</dbReference>
<evidence type="ECO:0000313" key="5">
    <source>
        <dbReference type="Proteomes" id="UP000285575"/>
    </source>
</evidence>
<reference evidence="4 5" key="1">
    <citation type="submission" date="2019-01" db="EMBL/GenBank/DDBJ databases">
        <authorList>
            <person name="Chen W.-M."/>
        </authorList>
    </citation>
    <scope>NUCLEOTIDE SEQUENCE [LARGE SCALE GENOMIC DNA]</scope>
    <source>
        <strain evidence="4 5">KYPY4</strain>
    </source>
</reference>
<gene>
    <name evidence="4" type="ORF">EOE66_05485</name>
</gene>
<feature type="domain" description="VWA-like" evidence="2">
    <location>
        <begin position="322"/>
        <end position="445"/>
    </location>
</feature>
<proteinExistence type="predicted"/>
<evidence type="ECO:0000259" key="2">
    <source>
        <dbReference type="Pfam" id="PF09967"/>
    </source>
</evidence>
<dbReference type="AlphaFoldDB" id="A0A437RKA1"/>